<keyword evidence="1 2" id="KW-0238">DNA-binding</keyword>
<sequence length="243" mass="27647">MAPAPKFSMQEQEDIILNAAANCIEKTSLLDFTMSAVAKEAAISMGSIYKHVQCKEDIIFALAIRVFKHYSMIFKEILELPLTTPERIMGITLLNPMKMQLYPFDTHLDAFVANELVVTKTSPLWTERMISAHQHCEEIFYQTMKQAVQNNELICDDENEIEAMIDEINLGGWSLTVGYQNVERITQIRQIALGTAQLHEPVASDSAIVRIFTRLINSYQWQTPLDKAGIEKTVQLLIARNLR</sequence>
<feature type="DNA-binding region" description="H-T-H motif" evidence="2">
    <location>
        <begin position="33"/>
        <end position="52"/>
    </location>
</feature>
<dbReference type="PROSITE" id="PS50977">
    <property type="entry name" value="HTH_TETR_2"/>
    <property type="match status" value="1"/>
</dbReference>
<dbReference type="InterPro" id="IPR009057">
    <property type="entry name" value="Homeodomain-like_sf"/>
</dbReference>
<dbReference type="SUPFAM" id="SSF46689">
    <property type="entry name" value="Homeodomain-like"/>
    <property type="match status" value="1"/>
</dbReference>
<evidence type="ECO:0000313" key="4">
    <source>
        <dbReference type="EMBL" id="OUL58790.1"/>
    </source>
</evidence>
<dbReference type="GO" id="GO:0003677">
    <property type="term" value="F:DNA binding"/>
    <property type="evidence" value="ECO:0007669"/>
    <property type="project" value="UniProtKB-UniRule"/>
</dbReference>
<dbReference type="EMBL" id="MWPV01000001">
    <property type="protein sequence ID" value="OUL58790.1"/>
    <property type="molecule type" value="Genomic_DNA"/>
</dbReference>
<reference evidence="4 5" key="1">
    <citation type="submission" date="2017-02" db="EMBL/GenBank/DDBJ databases">
        <title>Pseudoalteromonas ulvae TC14 Genome.</title>
        <authorList>
            <person name="Molmeret M."/>
        </authorList>
    </citation>
    <scope>NUCLEOTIDE SEQUENCE [LARGE SCALE GENOMIC DNA]</scope>
    <source>
        <strain evidence="4">TC14</strain>
    </source>
</reference>
<organism evidence="4 5">
    <name type="scientific">Pseudoalteromonas ulvae</name>
    <dbReference type="NCBI Taxonomy" id="107327"/>
    <lineage>
        <taxon>Bacteria</taxon>
        <taxon>Pseudomonadati</taxon>
        <taxon>Pseudomonadota</taxon>
        <taxon>Gammaproteobacteria</taxon>
        <taxon>Alteromonadales</taxon>
        <taxon>Pseudoalteromonadaceae</taxon>
        <taxon>Pseudoalteromonas</taxon>
    </lineage>
</organism>
<keyword evidence="5" id="KW-1185">Reference proteome</keyword>
<dbReference type="OrthoDB" id="5918833at2"/>
<evidence type="ECO:0000259" key="3">
    <source>
        <dbReference type="PROSITE" id="PS50977"/>
    </source>
</evidence>
<gene>
    <name evidence="4" type="ORF">B1199_00440</name>
</gene>
<proteinExistence type="predicted"/>
<dbReference type="Proteomes" id="UP000194841">
    <property type="component" value="Unassembled WGS sequence"/>
</dbReference>
<evidence type="ECO:0000256" key="1">
    <source>
        <dbReference type="ARBA" id="ARBA00023125"/>
    </source>
</evidence>
<comment type="caution">
    <text evidence="4">The sequence shown here is derived from an EMBL/GenBank/DDBJ whole genome shotgun (WGS) entry which is preliminary data.</text>
</comment>
<name>A0A244CT36_PSEDV</name>
<evidence type="ECO:0000313" key="5">
    <source>
        <dbReference type="Proteomes" id="UP000194841"/>
    </source>
</evidence>
<dbReference type="AlphaFoldDB" id="A0A244CT36"/>
<protein>
    <submittedName>
        <fullName evidence="4">TetR family transcriptional regulator</fullName>
    </submittedName>
</protein>
<dbReference type="RefSeq" id="WP_086742168.1">
    <property type="nucleotide sequence ID" value="NZ_MWPV01000001.1"/>
</dbReference>
<evidence type="ECO:0000256" key="2">
    <source>
        <dbReference type="PROSITE-ProRule" id="PRU00335"/>
    </source>
</evidence>
<accession>A0A244CT36</accession>
<dbReference type="Pfam" id="PF00440">
    <property type="entry name" value="TetR_N"/>
    <property type="match status" value="1"/>
</dbReference>
<dbReference type="InterPro" id="IPR001647">
    <property type="entry name" value="HTH_TetR"/>
</dbReference>
<dbReference type="Gene3D" id="1.10.357.10">
    <property type="entry name" value="Tetracycline Repressor, domain 2"/>
    <property type="match status" value="1"/>
</dbReference>
<feature type="domain" description="HTH tetR-type" evidence="3">
    <location>
        <begin position="10"/>
        <end position="70"/>
    </location>
</feature>